<reference evidence="2" key="1">
    <citation type="journal article" date="2020" name="Stud. Mycol.">
        <title>101 Dothideomycetes genomes: a test case for predicting lifestyles and emergence of pathogens.</title>
        <authorList>
            <person name="Haridas S."/>
            <person name="Albert R."/>
            <person name="Binder M."/>
            <person name="Bloem J."/>
            <person name="Labutti K."/>
            <person name="Salamov A."/>
            <person name="Andreopoulos B."/>
            <person name="Baker S."/>
            <person name="Barry K."/>
            <person name="Bills G."/>
            <person name="Bluhm B."/>
            <person name="Cannon C."/>
            <person name="Castanera R."/>
            <person name="Culley D."/>
            <person name="Daum C."/>
            <person name="Ezra D."/>
            <person name="Gonzalez J."/>
            <person name="Henrissat B."/>
            <person name="Kuo A."/>
            <person name="Liang C."/>
            <person name="Lipzen A."/>
            <person name="Lutzoni F."/>
            <person name="Magnuson J."/>
            <person name="Mondo S."/>
            <person name="Nolan M."/>
            <person name="Ohm R."/>
            <person name="Pangilinan J."/>
            <person name="Park H.-J."/>
            <person name="Ramirez L."/>
            <person name="Alfaro M."/>
            <person name="Sun H."/>
            <person name="Tritt A."/>
            <person name="Yoshinaga Y."/>
            <person name="Zwiers L.-H."/>
            <person name="Turgeon B."/>
            <person name="Goodwin S."/>
            <person name="Spatafora J."/>
            <person name="Crous P."/>
            <person name="Grigoriev I."/>
        </authorList>
    </citation>
    <scope>NUCLEOTIDE SEQUENCE</scope>
    <source>
        <strain evidence="2">CBS 675.92</strain>
    </source>
</reference>
<protein>
    <submittedName>
        <fullName evidence="2">Uncharacterized protein</fullName>
    </submittedName>
</protein>
<gene>
    <name evidence="2" type="ORF">CC80DRAFT_9340</name>
</gene>
<keyword evidence="3" id="KW-1185">Reference proteome</keyword>
<dbReference type="AlphaFoldDB" id="A0A6A5UI01"/>
<dbReference type="EMBL" id="ML976977">
    <property type="protein sequence ID" value="KAF1963589.1"/>
    <property type="molecule type" value="Genomic_DNA"/>
</dbReference>
<evidence type="ECO:0000256" key="1">
    <source>
        <dbReference type="SAM" id="MobiDB-lite"/>
    </source>
</evidence>
<dbReference type="Proteomes" id="UP000800035">
    <property type="component" value="Unassembled WGS sequence"/>
</dbReference>
<feature type="compositionally biased region" description="Polar residues" evidence="1">
    <location>
        <begin position="85"/>
        <end position="101"/>
    </location>
</feature>
<accession>A0A6A5UI01</accession>
<name>A0A6A5UI01_9PLEO</name>
<proteinExistence type="predicted"/>
<feature type="compositionally biased region" description="Basic and acidic residues" evidence="1">
    <location>
        <begin position="64"/>
        <end position="78"/>
    </location>
</feature>
<sequence>MLESLNAVDFPLHRAPAMFFQILKVSSFIRSAIPSPSQQYCMGSSGRGSLECCVSPPPTKRLHRDCDRTAGKGDKTSRCAEGAGSSASQSKSEQVRASQSKSELDGSLRTFHSKSMSPSESCQVDIPQCSSSWHGEGRDHSETTSGINKWPQAAQALLASVASYVFAAECRFTLHKYHTIEDC</sequence>
<evidence type="ECO:0000313" key="2">
    <source>
        <dbReference type="EMBL" id="KAF1963589.1"/>
    </source>
</evidence>
<organism evidence="2 3">
    <name type="scientific">Byssothecium circinans</name>
    <dbReference type="NCBI Taxonomy" id="147558"/>
    <lineage>
        <taxon>Eukaryota</taxon>
        <taxon>Fungi</taxon>
        <taxon>Dikarya</taxon>
        <taxon>Ascomycota</taxon>
        <taxon>Pezizomycotina</taxon>
        <taxon>Dothideomycetes</taxon>
        <taxon>Pleosporomycetidae</taxon>
        <taxon>Pleosporales</taxon>
        <taxon>Massarineae</taxon>
        <taxon>Massarinaceae</taxon>
        <taxon>Byssothecium</taxon>
    </lineage>
</organism>
<evidence type="ECO:0000313" key="3">
    <source>
        <dbReference type="Proteomes" id="UP000800035"/>
    </source>
</evidence>
<feature type="region of interest" description="Disordered" evidence="1">
    <location>
        <begin position="63"/>
        <end position="105"/>
    </location>
</feature>